<comment type="caution">
    <text evidence="2">The sequence shown here is derived from an EMBL/GenBank/DDBJ whole genome shotgun (WGS) entry which is preliminary data.</text>
</comment>
<keyword evidence="1" id="KW-0812">Transmembrane</keyword>
<accession>A0A1G2EZH1</accession>
<proteinExistence type="predicted"/>
<evidence type="ECO:0000256" key="1">
    <source>
        <dbReference type="SAM" id="Phobius"/>
    </source>
</evidence>
<dbReference type="EMBL" id="MHMR01000015">
    <property type="protein sequence ID" value="OGZ30780.1"/>
    <property type="molecule type" value="Genomic_DNA"/>
</dbReference>
<keyword evidence="1" id="KW-1133">Transmembrane helix</keyword>
<protein>
    <recommendedName>
        <fullName evidence="4">DUF2238 domain-containing protein</fullName>
    </recommendedName>
</protein>
<dbReference type="AlphaFoldDB" id="A0A1G2EZH1"/>
<reference evidence="2 3" key="1">
    <citation type="journal article" date="2016" name="Nat. Commun.">
        <title>Thousands of microbial genomes shed light on interconnected biogeochemical processes in an aquifer system.</title>
        <authorList>
            <person name="Anantharaman K."/>
            <person name="Brown C.T."/>
            <person name="Hug L.A."/>
            <person name="Sharon I."/>
            <person name="Castelle C.J."/>
            <person name="Probst A.J."/>
            <person name="Thomas B.C."/>
            <person name="Singh A."/>
            <person name="Wilkins M.J."/>
            <person name="Karaoz U."/>
            <person name="Brodie E.L."/>
            <person name="Williams K.H."/>
            <person name="Hubbard S.S."/>
            <person name="Banfield J.F."/>
        </authorList>
    </citation>
    <scope>NUCLEOTIDE SEQUENCE [LARGE SCALE GENOMIC DNA]</scope>
</reference>
<dbReference type="STRING" id="1801725.A3J00_04030"/>
<gene>
    <name evidence="2" type="ORF">A3J00_04030</name>
</gene>
<name>A0A1G2EZH1_9BACT</name>
<sequence>MYNFLVILLVFMFVVHALALGGFLGYGLWWLDMVLHFLGGVLLVVFAFWFLFVYKKNPGIESQDWIPKIPKPLLFLGLVSFAVLGGVLWEFLEFSWDYFFAKPYSAELAQLTLEDTLSDLFFDLVGASVATFCLSYYYRLGFRNSKKGE</sequence>
<organism evidence="2 3">
    <name type="scientific">Candidatus Niyogibacteria bacterium RIFCSPLOWO2_02_FULL_45_13</name>
    <dbReference type="NCBI Taxonomy" id="1801725"/>
    <lineage>
        <taxon>Bacteria</taxon>
        <taxon>Candidatus Niyogiibacteriota</taxon>
    </lineage>
</organism>
<dbReference type="InterPro" id="IPR014509">
    <property type="entry name" value="YjdF-like"/>
</dbReference>
<feature type="transmembrane region" description="Helical" evidence="1">
    <location>
        <begin position="29"/>
        <end position="52"/>
    </location>
</feature>
<dbReference type="Proteomes" id="UP000178428">
    <property type="component" value="Unassembled WGS sequence"/>
</dbReference>
<evidence type="ECO:0008006" key="4">
    <source>
        <dbReference type="Google" id="ProtNLM"/>
    </source>
</evidence>
<evidence type="ECO:0000313" key="2">
    <source>
        <dbReference type="EMBL" id="OGZ30780.1"/>
    </source>
</evidence>
<feature type="transmembrane region" description="Helical" evidence="1">
    <location>
        <begin position="120"/>
        <end position="138"/>
    </location>
</feature>
<feature type="transmembrane region" description="Helical" evidence="1">
    <location>
        <begin position="73"/>
        <end position="92"/>
    </location>
</feature>
<keyword evidence="1" id="KW-0472">Membrane</keyword>
<evidence type="ECO:0000313" key="3">
    <source>
        <dbReference type="Proteomes" id="UP000178428"/>
    </source>
</evidence>
<dbReference type="Pfam" id="PF09997">
    <property type="entry name" value="DUF2238"/>
    <property type="match status" value="1"/>
</dbReference>